<evidence type="ECO:0000313" key="1">
    <source>
        <dbReference type="EMBL" id="MQX10181.1"/>
    </source>
</evidence>
<gene>
    <name evidence="1" type="ORF">GHK48_18370</name>
</gene>
<dbReference type="Proteomes" id="UP000466694">
    <property type="component" value="Unassembled WGS sequence"/>
</dbReference>
<dbReference type="EMBL" id="WISZ01000142">
    <property type="protein sequence ID" value="MQX10181.1"/>
    <property type="molecule type" value="Genomic_DNA"/>
</dbReference>
<proteinExistence type="predicted"/>
<dbReference type="RefSeq" id="WP_060563564.1">
    <property type="nucleotide sequence ID" value="NZ_BJNI01000020.1"/>
</dbReference>
<reference evidence="1 2" key="1">
    <citation type="journal article" date="2013" name="Genome Biol.">
        <title>Comparative genomics of the core and accessory genomes of 48 Sinorhizobium strains comprising five genospecies.</title>
        <authorList>
            <person name="Sugawara M."/>
            <person name="Epstein B."/>
            <person name="Badgley B.D."/>
            <person name="Unno T."/>
            <person name="Xu L."/>
            <person name="Reese J."/>
            <person name="Gyaneshwar P."/>
            <person name="Denny R."/>
            <person name="Mudge J."/>
            <person name="Bharti A.K."/>
            <person name="Farmer A.D."/>
            <person name="May G.D."/>
            <person name="Woodward J.E."/>
            <person name="Medigue C."/>
            <person name="Vallenet D."/>
            <person name="Lajus A."/>
            <person name="Rouy Z."/>
            <person name="Martinez-Vaz B."/>
            <person name="Tiffin P."/>
            <person name="Young N.D."/>
            <person name="Sadowsky M.J."/>
        </authorList>
    </citation>
    <scope>NUCLEOTIDE SEQUENCE [LARGE SCALE GENOMIC DNA]</scope>
    <source>
        <strain evidence="1 2">USDA205</strain>
    </source>
</reference>
<sequence>MYIAYFEYEDTTYFFGHLSGTAVTRFTHDVEEARLELEALAERRNRPLEGRAAARAPFVQGFVQRKIDIADDGSLRSFNYFPETLIVHVRRPVQTAENELYFVFMLRNRTLDVPVPTLKDALFVAENVHKLATIPAHVFQDD</sequence>
<accession>A0A844ACY4</accession>
<protein>
    <submittedName>
        <fullName evidence="1">Uncharacterized protein</fullName>
    </submittedName>
</protein>
<dbReference type="AlphaFoldDB" id="A0A844ACY4"/>
<name>A0A844ACY4_RHIFR</name>
<comment type="caution">
    <text evidence="1">The sequence shown here is derived from an EMBL/GenBank/DDBJ whole genome shotgun (WGS) entry which is preliminary data.</text>
</comment>
<organism evidence="1 2">
    <name type="scientific">Rhizobium fredii</name>
    <name type="common">Sinorhizobium fredii</name>
    <dbReference type="NCBI Taxonomy" id="380"/>
    <lineage>
        <taxon>Bacteria</taxon>
        <taxon>Pseudomonadati</taxon>
        <taxon>Pseudomonadota</taxon>
        <taxon>Alphaproteobacteria</taxon>
        <taxon>Hyphomicrobiales</taxon>
        <taxon>Rhizobiaceae</taxon>
        <taxon>Sinorhizobium/Ensifer group</taxon>
        <taxon>Sinorhizobium</taxon>
    </lineage>
</organism>
<evidence type="ECO:0000313" key="2">
    <source>
        <dbReference type="Proteomes" id="UP000466694"/>
    </source>
</evidence>